<protein>
    <submittedName>
        <fullName evidence="1">(apollo) hypothetical protein</fullName>
    </submittedName>
</protein>
<keyword evidence="2" id="KW-1185">Reference proteome</keyword>
<evidence type="ECO:0000313" key="2">
    <source>
        <dbReference type="Proteomes" id="UP000691718"/>
    </source>
</evidence>
<comment type="caution">
    <text evidence="1">The sequence shown here is derived from an EMBL/GenBank/DDBJ whole genome shotgun (WGS) entry which is preliminary data.</text>
</comment>
<gene>
    <name evidence="1" type="ORF">PAPOLLO_LOCUS12166</name>
</gene>
<reference evidence="1" key="1">
    <citation type="submission" date="2021-04" db="EMBL/GenBank/DDBJ databases">
        <authorList>
            <person name="Tunstrom K."/>
        </authorList>
    </citation>
    <scope>NUCLEOTIDE SEQUENCE</scope>
</reference>
<dbReference type="OrthoDB" id="7490359at2759"/>
<organism evidence="1 2">
    <name type="scientific">Parnassius apollo</name>
    <name type="common">Apollo butterfly</name>
    <name type="synonym">Papilio apollo</name>
    <dbReference type="NCBI Taxonomy" id="110799"/>
    <lineage>
        <taxon>Eukaryota</taxon>
        <taxon>Metazoa</taxon>
        <taxon>Ecdysozoa</taxon>
        <taxon>Arthropoda</taxon>
        <taxon>Hexapoda</taxon>
        <taxon>Insecta</taxon>
        <taxon>Pterygota</taxon>
        <taxon>Neoptera</taxon>
        <taxon>Endopterygota</taxon>
        <taxon>Lepidoptera</taxon>
        <taxon>Glossata</taxon>
        <taxon>Ditrysia</taxon>
        <taxon>Papilionoidea</taxon>
        <taxon>Papilionidae</taxon>
        <taxon>Parnassiinae</taxon>
        <taxon>Parnassini</taxon>
        <taxon>Parnassius</taxon>
        <taxon>Parnassius</taxon>
    </lineage>
</organism>
<name>A0A8S3X3H6_PARAO</name>
<sequence length="71" mass="8399">MSDKRCCVPGCKDSKGKLVLHRFPNPEKESERLRVITLNVRYIDYTQKWKEIHLTKKILSHCIIKYGIPSR</sequence>
<dbReference type="EMBL" id="CAJQZP010000885">
    <property type="protein sequence ID" value="CAG4991680.1"/>
    <property type="molecule type" value="Genomic_DNA"/>
</dbReference>
<accession>A0A8S3X3H6</accession>
<proteinExistence type="predicted"/>
<dbReference type="Proteomes" id="UP000691718">
    <property type="component" value="Unassembled WGS sequence"/>
</dbReference>
<dbReference type="AlphaFoldDB" id="A0A8S3X3H6"/>
<evidence type="ECO:0000313" key="1">
    <source>
        <dbReference type="EMBL" id="CAG4991680.1"/>
    </source>
</evidence>